<organism evidence="7 8">
    <name type="scientific">Planoprotostelium fungivorum</name>
    <dbReference type="NCBI Taxonomy" id="1890364"/>
    <lineage>
        <taxon>Eukaryota</taxon>
        <taxon>Amoebozoa</taxon>
        <taxon>Evosea</taxon>
        <taxon>Variosea</taxon>
        <taxon>Cavosteliida</taxon>
        <taxon>Cavosteliaceae</taxon>
        <taxon>Planoprotostelium</taxon>
    </lineage>
</organism>
<gene>
    <name evidence="7" type="ORF">PROFUN_10429</name>
</gene>
<keyword evidence="8" id="KW-1185">Reference proteome</keyword>
<dbReference type="InterPro" id="IPR039589">
    <property type="entry name" value="TBCC1"/>
</dbReference>
<comment type="caution">
    <text evidence="7">The sequence shown here is derived from an EMBL/GenBank/DDBJ whole genome shotgun (WGS) entry which is preliminary data.</text>
</comment>
<comment type="subcellular location">
    <subcellularLocation>
        <location evidence="1">Membrane</location>
        <topology evidence="1">Multi-pass membrane protein</topology>
    </subcellularLocation>
</comment>
<dbReference type="InterPro" id="IPR018108">
    <property type="entry name" value="MCP_transmembrane"/>
</dbReference>
<dbReference type="Pfam" id="PF07986">
    <property type="entry name" value="TBCC"/>
    <property type="match status" value="1"/>
</dbReference>
<dbReference type="PROSITE" id="PS50920">
    <property type="entry name" value="SOLCAR"/>
    <property type="match status" value="1"/>
</dbReference>
<keyword evidence="4 5" id="KW-0472">Membrane</keyword>
<keyword evidence="3 5" id="KW-0812">Transmembrane</keyword>
<evidence type="ECO:0000256" key="3">
    <source>
        <dbReference type="ARBA" id="ARBA00022692"/>
    </source>
</evidence>
<protein>
    <recommendedName>
        <fullName evidence="6">C-CAP/cofactor C-like domain-containing protein</fullName>
    </recommendedName>
</protein>
<evidence type="ECO:0000313" key="7">
    <source>
        <dbReference type="EMBL" id="PRP82158.1"/>
    </source>
</evidence>
<comment type="similarity">
    <text evidence="2">Belongs to the TBCC family.</text>
</comment>
<dbReference type="PANTHER" id="PTHR16052:SF0">
    <property type="entry name" value="TBCC DOMAIN-CONTAINING PROTEIN 1"/>
    <property type="match status" value="1"/>
</dbReference>
<dbReference type="OrthoDB" id="10253709at2759"/>
<evidence type="ECO:0000256" key="1">
    <source>
        <dbReference type="ARBA" id="ARBA00004141"/>
    </source>
</evidence>
<feature type="repeat" description="Solcar" evidence="5">
    <location>
        <begin position="624"/>
        <end position="716"/>
    </location>
</feature>
<dbReference type="InterPro" id="IPR016098">
    <property type="entry name" value="CAP/MinC_C"/>
</dbReference>
<reference evidence="7 8" key="1">
    <citation type="journal article" date="2018" name="Genome Biol. Evol.">
        <title>Multiple Roots of Fruiting Body Formation in Amoebozoa.</title>
        <authorList>
            <person name="Hillmann F."/>
            <person name="Forbes G."/>
            <person name="Novohradska S."/>
            <person name="Ferling I."/>
            <person name="Riege K."/>
            <person name="Groth M."/>
            <person name="Westermann M."/>
            <person name="Marz M."/>
            <person name="Spaller T."/>
            <person name="Winckler T."/>
            <person name="Schaap P."/>
            <person name="Glockner G."/>
        </authorList>
    </citation>
    <scope>NUCLEOTIDE SEQUENCE [LARGE SCALE GENOMIC DNA]</scope>
    <source>
        <strain evidence="7 8">Jena</strain>
    </source>
</reference>
<dbReference type="Gene3D" id="2.160.20.70">
    <property type="match status" value="1"/>
</dbReference>
<evidence type="ECO:0000256" key="5">
    <source>
        <dbReference type="PROSITE-ProRule" id="PRU00282"/>
    </source>
</evidence>
<dbReference type="PANTHER" id="PTHR16052">
    <property type="entry name" value="TBCC DOMAIN-CONTAINING PROTEIN 1"/>
    <property type="match status" value="1"/>
</dbReference>
<sequence length="817" mass="91641">MKLWIRREVIDYSLIPITSPSWFSPESLYHKAQKQTCGIIADKRTPFVSLDDWCRFCGKQLHPSFTAQHAKVYFDRLEILTQRSQGRRMAQERVDDEGRVHLNQLLIFAFLHLYLIERNTHTYNGRKSPSRDPKIEARIHLQINLDGNKENRGDALNASNPVVSSHPHVLFIKKHISELLNIVAPMSDKINRQQFDLLDFILCGGPSFHEAEELLSSSTPFWQYSRPDKLYQKKDIINWIQHNLAMKTGGDSEDAEIEKGNYFNTTRPVPKTDYVIVNDCVDINIVTGVTEQLVVLDKCTNSQVKSICRGIQISGSTDCTFNLCTSTQPLVCSRRSPVFGGLPYTNETNQGLIFSVYNTFYPSIEAHLIASGIETCLSHNQWNRPAEINQHCPARQVEDKENAGQGERAARKTWRLMKSVEFHTYAIPCVMKMERSDCPSATTNPVEIPAVYQPAIAQKRERLKEIQGAVSTLSPTEREEMMKKTERMFQDISQQREHFYIPAKAIATRAPIRQTQNTKMGVEGGATTGRKAEVEKLIIGPIMVLGEMTTGGHYMEMVKIIKQATNQSYLKIMSDLWKNEGVLGFYKGFAPWGMLQMVKGIPVLFIQAECDHRFKGMGLSNRTSETLAGFLGGAGQGLFMTPTQRLKTIVMTDPKYGGANAPKSVGAALRSASSVIVDIVKSDGVGTLFKGLGPMMGKRGFDWALRFYGVSAAKAYYQNGDPKKQLTGFEKLMTGVFGGAVSTLTMPFDSWVSNCQKANKAGDNKSAIAVAKDMYATGGSGAFVRGWSMRLLHASYHTIWMTTLGQYFFELWRGQSK</sequence>
<evidence type="ECO:0000259" key="6">
    <source>
        <dbReference type="PROSITE" id="PS51329"/>
    </source>
</evidence>
<dbReference type="EMBL" id="MDYQ01000109">
    <property type="protein sequence ID" value="PRP82158.1"/>
    <property type="molecule type" value="Genomic_DNA"/>
</dbReference>
<evidence type="ECO:0000313" key="8">
    <source>
        <dbReference type="Proteomes" id="UP000241769"/>
    </source>
</evidence>
<dbReference type="Proteomes" id="UP000241769">
    <property type="component" value="Unassembled WGS sequence"/>
</dbReference>
<name>A0A2P6NDW8_9EUKA</name>
<dbReference type="SUPFAM" id="SSF103506">
    <property type="entry name" value="Mitochondrial carrier"/>
    <property type="match status" value="1"/>
</dbReference>
<dbReference type="InParanoid" id="A0A2P6NDW8"/>
<dbReference type="InterPro" id="IPR017901">
    <property type="entry name" value="C-CAP_CF_C-like"/>
</dbReference>
<dbReference type="STRING" id="1890364.A0A2P6NDW8"/>
<dbReference type="Gene3D" id="1.50.40.10">
    <property type="entry name" value="Mitochondrial carrier domain"/>
    <property type="match status" value="1"/>
</dbReference>
<evidence type="ECO:0000256" key="2">
    <source>
        <dbReference type="ARBA" id="ARBA00008848"/>
    </source>
</evidence>
<evidence type="ECO:0000256" key="4">
    <source>
        <dbReference type="ARBA" id="ARBA00023136"/>
    </source>
</evidence>
<dbReference type="InterPro" id="IPR023395">
    <property type="entry name" value="MCP_dom_sf"/>
</dbReference>
<feature type="domain" description="C-CAP/cofactor C-like" evidence="6">
    <location>
        <begin position="227"/>
        <end position="356"/>
    </location>
</feature>
<dbReference type="AlphaFoldDB" id="A0A2P6NDW8"/>
<accession>A0A2P6NDW8</accession>
<dbReference type="PROSITE" id="PS51329">
    <property type="entry name" value="C_CAP_COFACTOR_C"/>
    <property type="match status" value="1"/>
</dbReference>
<dbReference type="InterPro" id="IPR012945">
    <property type="entry name" value="Tubulin-bd_cofactor_C_dom"/>
</dbReference>
<dbReference type="GO" id="GO:0016020">
    <property type="term" value="C:membrane"/>
    <property type="evidence" value="ECO:0007669"/>
    <property type="project" value="UniProtKB-SubCell"/>
</dbReference>
<dbReference type="Pfam" id="PF00153">
    <property type="entry name" value="Mito_carr"/>
    <property type="match status" value="2"/>
</dbReference>
<proteinExistence type="inferred from homology"/>